<evidence type="ECO:0000256" key="2">
    <source>
        <dbReference type="ARBA" id="ARBA00022643"/>
    </source>
</evidence>
<dbReference type="InterPro" id="IPR000415">
    <property type="entry name" value="Nitroreductase-like"/>
</dbReference>
<feature type="domain" description="Nitroreductase" evidence="4">
    <location>
        <begin position="31"/>
        <end position="200"/>
    </location>
</feature>
<dbReference type="HOGENOM" id="CLU_070764_1_0_6"/>
<dbReference type="RefSeq" id="WP_008047677.1">
    <property type="nucleotide sequence ID" value="NZ_CH724154.1"/>
</dbReference>
<dbReference type="STRING" id="314283.MED297_04077"/>
<accession>A4BG20</accession>
<dbReference type="SUPFAM" id="SSF55469">
    <property type="entry name" value="FMN-dependent nitroreductase-like"/>
    <property type="match status" value="1"/>
</dbReference>
<keyword evidence="1" id="KW-0285">Flavoprotein</keyword>
<dbReference type="Proteomes" id="UP000005953">
    <property type="component" value="Unassembled WGS sequence"/>
</dbReference>
<keyword evidence="3" id="KW-0560">Oxidoreductase</keyword>
<dbReference type="CDD" id="cd02144">
    <property type="entry name" value="iodotyrosine_dehalogenase"/>
    <property type="match status" value="1"/>
</dbReference>
<evidence type="ECO:0000259" key="4">
    <source>
        <dbReference type="Pfam" id="PF00881"/>
    </source>
</evidence>
<proteinExistence type="predicted"/>
<dbReference type="EMBL" id="AAOE01000014">
    <property type="protein sequence ID" value="EAR09038.1"/>
    <property type="molecule type" value="Genomic_DNA"/>
</dbReference>
<evidence type="ECO:0000313" key="6">
    <source>
        <dbReference type="Proteomes" id="UP000005953"/>
    </source>
</evidence>
<protein>
    <submittedName>
        <fullName evidence="5">Nitroreductase family protein</fullName>
    </submittedName>
</protein>
<evidence type="ECO:0000256" key="1">
    <source>
        <dbReference type="ARBA" id="ARBA00022630"/>
    </source>
</evidence>
<comment type="caution">
    <text evidence="5">The sequence shown here is derived from an EMBL/GenBank/DDBJ whole genome shotgun (WGS) entry which is preliminary data.</text>
</comment>
<dbReference type="GO" id="GO:0016491">
    <property type="term" value="F:oxidoreductase activity"/>
    <property type="evidence" value="ECO:0007669"/>
    <property type="project" value="UniProtKB-KW"/>
</dbReference>
<evidence type="ECO:0000256" key="3">
    <source>
        <dbReference type="ARBA" id="ARBA00023002"/>
    </source>
</evidence>
<sequence length="226" mass="25335">MKNAYEPIPLNFERLTPDLMAQRAEAFYASLKRRRTVRDFSDEPVPDAVVRNAILTAGTAPSGANQQPWHFVVITDPALKRRIRLAAEEEERAFYQQRASEEWLDALAPLGTDAEKPFLETASHLIVIFLKKFSYDAEGQKQKNYYTSESVGIATGFLISALHQASVATLTHTPSPMKFLNKLLDRPTDERPYMILVAGYPAANCHVPTIEKKPLAEIATFIQTGD</sequence>
<name>A4BG20_9GAMM</name>
<dbReference type="OrthoDB" id="9809288at2"/>
<gene>
    <name evidence="5" type="ORF">MED297_04077</name>
</gene>
<dbReference type="InterPro" id="IPR050627">
    <property type="entry name" value="Nitroreductase/BluB"/>
</dbReference>
<keyword evidence="6" id="KW-1185">Reference proteome</keyword>
<dbReference type="PANTHER" id="PTHR23026">
    <property type="entry name" value="NADPH NITROREDUCTASE"/>
    <property type="match status" value="1"/>
</dbReference>
<dbReference type="AlphaFoldDB" id="A4BG20"/>
<dbReference type="Pfam" id="PF00881">
    <property type="entry name" value="Nitroreductase"/>
    <property type="match status" value="1"/>
</dbReference>
<reference evidence="5 6" key="1">
    <citation type="submission" date="2006-02" db="EMBL/GenBank/DDBJ databases">
        <authorList>
            <person name="Pinhassi J."/>
            <person name="Pedros-Alio C."/>
            <person name="Ferriera S."/>
            <person name="Johnson J."/>
            <person name="Kravitz S."/>
            <person name="Halpern A."/>
            <person name="Remington K."/>
            <person name="Beeson K."/>
            <person name="Tran B."/>
            <person name="Rogers Y.-H."/>
            <person name="Friedman R."/>
            <person name="Venter J.C."/>
        </authorList>
    </citation>
    <scope>NUCLEOTIDE SEQUENCE [LARGE SCALE GENOMIC DNA]</scope>
    <source>
        <strain evidence="5 6">MED297</strain>
    </source>
</reference>
<dbReference type="InterPro" id="IPR029479">
    <property type="entry name" value="Nitroreductase"/>
</dbReference>
<dbReference type="Gene3D" id="3.40.109.10">
    <property type="entry name" value="NADH Oxidase"/>
    <property type="match status" value="1"/>
</dbReference>
<dbReference type="PANTHER" id="PTHR23026:SF90">
    <property type="entry name" value="IODOTYROSINE DEIODINASE 1"/>
    <property type="match status" value="1"/>
</dbReference>
<organism evidence="5 6">
    <name type="scientific">Reinekea blandensis MED297</name>
    <dbReference type="NCBI Taxonomy" id="314283"/>
    <lineage>
        <taxon>Bacteria</taxon>
        <taxon>Pseudomonadati</taxon>
        <taxon>Pseudomonadota</taxon>
        <taxon>Gammaproteobacteria</taxon>
        <taxon>Oceanospirillales</taxon>
        <taxon>Saccharospirillaceae</taxon>
        <taxon>Reinekea</taxon>
    </lineage>
</organism>
<keyword evidence="2" id="KW-0288">FMN</keyword>
<evidence type="ECO:0000313" key="5">
    <source>
        <dbReference type="EMBL" id="EAR09038.1"/>
    </source>
</evidence>